<name>A0A2J9KPX1_9ACTO</name>
<reference evidence="1 10" key="2">
    <citation type="submission" date="2019-08" db="EMBL/GenBank/DDBJ databases">
        <title>Comparison of rpoB and gyrB Sequences from Mobiluncus Species and Development of a Multiplex PCR Method for Clinical Detection of Mobiluncus curtisii and Mobiluncus mulieris.</title>
        <authorList>
            <person name="Yang L."/>
            <person name="Shen Y."/>
            <person name="Xu G."/>
            <person name="Shu L.-B."/>
            <person name="Hu J."/>
            <person name="Zhang R."/>
            <person name="Wang Y."/>
            <person name="Zhou H.-W."/>
            <person name="Zhang X."/>
        </authorList>
    </citation>
    <scope>NUCLEOTIDE SEQUENCE [LARGE SCALE GENOMIC DNA]</scope>
    <source>
        <strain evidence="1 10">M26</strain>
    </source>
</reference>
<dbReference type="AlphaFoldDB" id="A0A2J9KPX1"/>
<sequence>MPTISLRVPEKELDIFKSYAEHNNATLSEIIRTTMLERIEDEYDLKVFAEYEAEKQAGTLKTRPVNELFEELGL</sequence>
<accession>A0A2J9KPX1</accession>
<dbReference type="EMBL" id="UGGQ01000006">
    <property type="protein sequence ID" value="STO15730.1"/>
    <property type="molecule type" value="Genomic_DNA"/>
</dbReference>
<dbReference type="GeneID" id="61167466"/>
<gene>
    <name evidence="1" type="ORF">FYZ43_08165</name>
    <name evidence="3" type="ORF">HHJ74_08260</name>
    <name evidence="4" type="ORF">HHJ77_08485</name>
    <name evidence="2" type="ORF">HHJ78_05085</name>
    <name evidence="5" type="ORF">NCTC11819_00272</name>
</gene>
<dbReference type="RefSeq" id="WP_004012879.1">
    <property type="nucleotide sequence ID" value="NZ_CAMPNB010000006.1"/>
</dbReference>
<evidence type="ECO:0000313" key="4">
    <source>
        <dbReference type="EMBL" id="NMX03963.1"/>
    </source>
</evidence>
<dbReference type="Proteomes" id="UP000255284">
    <property type="component" value="Unassembled WGS sequence"/>
</dbReference>
<dbReference type="InterPro" id="IPR046257">
    <property type="entry name" value="DUF6290"/>
</dbReference>
<dbReference type="Proteomes" id="UP000575397">
    <property type="component" value="Unassembled WGS sequence"/>
</dbReference>
<evidence type="ECO:0000313" key="5">
    <source>
        <dbReference type="EMBL" id="STO15730.1"/>
    </source>
</evidence>
<evidence type="ECO:0000313" key="8">
    <source>
        <dbReference type="Proteomes" id="UP000578252"/>
    </source>
</evidence>
<dbReference type="NCBIfam" id="NF046040">
    <property type="entry name" value="RelB_antitoxin"/>
    <property type="match status" value="1"/>
</dbReference>
<reference evidence="5 6" key="1">
    <citation type="submission" date="2018-06" db="EMBL/GenBank/DDBJ databases">
        <authorList>
            <consortium name="Pathogen Informatics"/>
            <person name="Doyle S."/>
        </authorList>
    </citation>
    <scope>NUCLEOTIDE SEQUENCE [LARGE SCALE GENOMIC DNA]</scope>
    <source>
        <strain evidence="5 6">NCTC11819</strain>
    </source>
</reference>
<comment type="caution">
    <text evidence="2">The sequence shown here is derived from an EMBL/GenBank/DDBJ whole genome shotgun (WGS) entry which is preliminary data.</text>
</comment>
<evidence type="ECO:0000313" key="2">
    <source>
        <dbReference type="EMBL" id="NMW64919.1"/>
    </source>
</evidence>
<dbReference type="EMBL" id="JABCUV010000009">
    <property type="protein sequence ID" value="NMW93682.1"/>
    <property type="molecule type" value="Genomic_DNA"/>
</dbReference>
<protein>
    <submittedName>
        <fullName evidence="2">Antitoxin</fullName>
    </submittedName>
</protein>
<dbReference type="Proteomes" id="UP001209486">
    <property type="component" value="Unassembled WGS sequence"/>
</dbReference>
<evidence type="ECO:0000313" key="6">
    <source>
        <dbReference type="Proteomes" id="UP000255284"/>
    </source>
</evidence>
<reference evidence="7 8" key="3">
    <citation type="submission" date="2020-04" db="EMBL/GenBank/DDBJ databases">
        <title>Antimicrobial susceptibility and clonality of vaginal-derived multi-drug resistant Mobiluncus isolates in China.</title>
        <authorList>
            <person name="Zhang X."/>
        </authorList>
    </citation>
    <scope>NUCLEOTIDE SEQUENCE [LARGE SCALE GENOMIC DNA]</scope>
    <source>
        <strain evidence="4 7">12</strain>
        <strain evidence="2 8">13</strain>
        <strain evidence="3 9">7</strain>
    </source>
</reference>
<dbReference type="EMBL" id="VSZY01000014">
    <property type="protein sequence ID" value="MCU9969360.1"/>
    <property type="molecule type" value="Genomic_DNA"/>
</dbReference>
<dbReference type="Proteomes" id="UP000578252">
    <property type="component" value="Unassembled WGS sequence"/>
</dbReference>
<evidence type="ECO:0000313" key="1">
    <source>
        <dbReference type="EMBL" id="MCU9969360.1"/>
    </source>
</evidence>
<dbReference type="Pfam" id="PF19807">
    <property type="entry name" value="DUF6290"/>
    <property type="match status" value="1"/>
</dbReference>
<evidence type="ECO:0000313" key="7">
    <source>
        <dbReference type="Proteomes" id="UP000575397"/>
    </source>
</evidence>
<dbReference type="EMBL" id="JABCUS010000018">
    <property type="protein sequence ID" value="NMX03963.1"/>
    <property type="molecule type" value="Genomic_DNA"/>
</dbReference>
<evidence type="ECO:0000313" key="10">
    <source>
        <dbReference type="Proteomes" id="UP001209486"/>
    </source>
</evidence>
<dbReference type="Proteomes" id="UP000582487">
    <property type="component" value="Unassembled WGS sequence"/>
</dbReference>
<dbReference type="EMBL" id="JABCUR010000003">
    <property type="protein sequence ID" value="NMW64919.1"/>
    <property type="molecule type" value="Genomic_DNA"/>
</dbReference>
<organism evidence="2 8">
    <name type="scientific">Mobiluncus mulieris</name>
    <dbReference type="NCBI Taxonomy" id="2052"/>
    <lineage>
        <taxon>Bacteria</taxon>
        <taxon>Bacillati</taxon>
        <taxon>Actinomycetota</taxon>
        <taxon>Actinomycetes</taxon>
        <taxon>Actinomycetales</taxon>
        <taxon>Actinomycetaceae</taxon>
        <taxon>Mobiluncus</taxon>
    </lineage>
</organism>
<evidence type="ECO:0000313" key="9">
    <source>
        <dbReference type="Proteomes" id="UP000582487"/>
    </source>
</evidence>
<proteinExistence type="predicted"/>
<dbReference type="OrthoDB" id="8969999at2"/>
<evidence type="ECO:0000313" key="3">
    <source>
        <dbReference type="EMBL" id="NMW93682.1"/>
    </source>
</evidence>